<organism evidence="2 3">
    <name type="scientific">Anseongella ginsenosidimutans</name>
    <dbReference type="NCBI Taxonomy" id="496056"/>
    <lineage>
        <taxon>Bacteria</taxon>
        <taxon>Pseudomonadati</taxon>
        <taxon>Bacteroidota</taxon>
        <taxon>Sphingobacteriia</taxon>
        <taxon>Sphingobacteriales</taxon>
        <taxon>Sphingobacteriaceae</taxon>
        <taxon>Anseongella</taxon>
    </lineage>
</organism>
<reference evidence="2 3" key="1">
    <citation type="submission" date="2019-03" db="EMBL/GenBank/DDBJ databases">
        <title>Genomic Encyclopedia of Type Strains, Phase IV (KMG-IV): sequencing the most valuable type-strain genomes for metagenomic binning, comparative biology and taxonomic classification.</title>
        <authorList>
            <person name="Goeker M."/>
        </authorList>
    </citation>
    <scope>NUCLEOTIDE SEQUENCE [LARGE SCALE GENOMIC DNA]</scope>
    <source>
        <strain evidence="2 3">DSM 21100</strain>
    </source>
</reference>
<protein>
    <submittedName>
        <fullName evidence="2">Acetyl xylan esterase AXE1</fullName>
    </submittedName>
</protein>
<keyword evidence="3" id="KW-1185">Reference proteome</keyword>
<feature type="domain" description="Acetyl xylan esterase" evidence="1">
    <location>
        <begin position="18"/>
        <end position="147"/>
    </location>
</feature>
<dbReference type="InterPro" id="IPR029058">
    <property type="entry name" value="AB_hydrolase_fold"/>
</dbReference>
<comment type="caution">
    <text evidence="2">The sequence shown here is derived from an EMBL/GenBank/DDBJ whole genome shotgun (WGS) entry which is preliminary data.</text>
</comment>
<dbReference type="SUPFAM" id="SSF53474">
    <property type="entry name" value="alpha/beta-Hydrolases"/>
    <property type="match status" value="2"/>
</dbReference>
<evidence type="ECO:0000259" key="1">
    <source>
        <dbReference type="Pfam" id="PF05448"/>
    </source>
</evidence>
<dbReference type="InterPro" id="IPR008391">
    <property type="entry name" value="AXE1_dom"/>
</dbReference>
<accession>A0A4R3KWP1</accession>
<dbReference type="Pfam" id="PF05448">
    <property type="entry name" value="AXE1"/>
    <property type="match status" value="1"/>
</dbReference>
<evidence type="ECO:0000313" key="2">
    <source>
        <dbReference type="EMBL" id="TCS90217.1"/>
    </source>
</evidence>
<dbReference type="InterPro" id="IPR050261">
    <property type="entry name" value="FrsA_esterase"/>
</dbReference>
<gene>
    <name evidence="2" type="ORF">EDD80_101416</name>
</gene>
<dbReference type="Gene3D" id="3.40.50.1820">
    <property type="entry name" value="alpha/beta hydrolase"/>
    <property type="match status" value="2"/>
</dbReference>
<dbReference type="EMBL" id="SMAD01000001">
    <property type="protein sequence ID" value="TCS90217.1"/>
    <property type="molecule type" value="Genomic_DNA"/>
</dbReference>
<dbReference type="AlphaFoldDB" id="A0A4R3KWP1"/>
<dbReference type="PANTHER" id="PTHR22946:SF8">
    <property type="entry name" value="ACETYL XYLAN ESTERASE DOMAIN-CONTAINING PROTEIN"/>
    <property type="match status" value="1"/>
</dbReference>
<dbReference type="PANTHER" id="PTHR22946">
    <property type="entry name" value="DIENELACTONE HYDROLASE DOMAIN-CONTAINING PROTEIN-RELATED"/>
    <property type="match status" value="1"/>
</dbReference>
<evidence type="ECO:0000313" key="3">
    <source>
        <dbReference type="Proteomes" id="UP000295807"/>
    </source>
</evidence>
<name>A0A4R3KWP1_9SPHI</name>
<dbReference type="Proteomes" id="UP000295807">
    <property type="component" value="Unassembled WGS sequence"/>
</dbReference>
<sequence>MYCSGHSALGYRSPVYQHVIINLVKKGFIVFAFDPVGQGERIQYYDPNTGQSRMGGPTREHSYPSVQLLLAGTNLVNYMVWDGIRALDYLATRPEVDINRIGVTGRSGGGTQAAYLGAVDDRVKAAAIENYLTSFARLYESKGPQDAEQNLTHGILKGIDHADLLIARLPKASLLIATTNDFFSIQGARETFEQVSTLAKLYPFAQDKLFMVEDDAGHASTRKNREALYAFFQSQLELPGPVTDLEITVPAAAELRVCASGQVSTSTPSENLFSLNKKHASTIQPTFPKHPLSLPDVSFIKELVGFNQPLDTVNNVFTGRVARKGYVIEKYFTYSSGGYLIPYLYFKPELPNGKALIYVHPEGKESMALPGSELERMVQSGYAVFCPDLIGIGEMGPGSYKGDAYIDGVSYNMCFMGLQINKTVVGLRSSDIVALRQVITRAFLFDDIYAISVDELASPLLHAALFDEAIKGVLTIGDFATYSTLVNTEYYDSRHAFSLVPNVLLYYDLPILTRAIAPRKYAHLDGKGAGPAILAKIKGFSAK</sequence>
<proteinExistence type="predicted"/>